<dbReference type="STRING" id="1365950.SAMN05428963_11611"/>
<comment type="pathway">
    <text evidence="2">Cofactor biosynthesis; ubiquinone biosynthesis.</text>
</comment>
<keyword evidence="10" id="KW-1185">Reference proteome</keyword>
<dbReference type="GO" id="GO:0006744">
    <property type="term" value="P:ubiquinone biosynthetic process"/>
    <property type="evidence" value="ECO:0007669"/>
    <property type="project" value="UniProtKB-UniPathway"/>
</dbReference>
<evidence type="ECO:0000256" key="1">
    <source>
        <dbReference type="ARBA" id="ARBA00001974"/>
    </source>
</evidence>
<dbReference type="GO" id="GO:0004497">
    <property type="term" value="F:monooxygenase activity"/>
    <property type="evidence" value="ECO:0007669"/>
    <property type="project" value="UniProtKB-KW"/>
</dbReference>
<feature type="domain" description="FAD-binding" evidence="8">
    <location>
        <begin position="6"/>
        <end position="337"/>
    </location>
</feature>
<proteinExistence type="inferred from homology"/>
<protein>
    <submittedName>
        <fullName evidence="9">2-octaprenyl-3-methyl-6-methoxy-1,4-benzoquinol hydroxylase</fullName>
    </submittedName>
</protein>
<dbReference type="AlphaFoldDB" id="A0A1T4SYT7"/>
<evidence type="ECO:0000313" key="10">
    <source>
        <dbReference type="Proteomes" id="UP000190135"/>
    </source>
</evidence>
<dbReference type="InterPro" id="IPR002938">
    <property type="entry name" value="FAD-bd"/>
</dbReference>
<evidence type="ECO:0000256" key="6">
    <source>
        <dbReference type="ARBA" id="ARBA00023002"/>
    </source>
</evidence>
<dbReference type="GO" id="GO:0071949">
    <property type="term" value="F:FAD binding"/>
    <property type="evidence" value="ECO:0007669"/>
    <property type="project" value="InterPro"/>
</dbReference>
<dbReference type="Gene3D" id="3.50.50.60">
    <property type="entry name" value="FAD/NAD(P)-binding domain"/>
    <property type="match status" value="2"/>
</dbReference>
<comment type="similarity">
    <text evidence="3">Belongs to the UbiH/COQ6 family.</text>
</comment>
<dbReference type="PANTHER" id="PTHR43876">
    <property type="entry name" value="UBIQUINONE BIOSYNTHESIS MONOOXYGENASE COQ6, MITOCHONDRIAL"/>
    <property type="match status" value="1"/>
</dbReference>
<dbReference type="Pfam" id="PF01494">
    <property type="entry name" value="FAD_binding_3"/>
    <property type="match status" value="1"/>
</dbReference>
<dbReference type="InterPro" id="IPR036188">
    <property type="entry name" value="FAD/NAD-bd_sf"/>
</dbReference>
<dbReference type="OrthoDB" id="9796623at2"/>
<keyword evidence="4" id="KW-0285">Flavoprotein</keyword>
<keyword evidence="7" id="KW-0503">Monooxygenase</keyword>
<evidence type="ECO:0000256" key="4">
    <source>
        <dbReference type="ARBA" id="ARBA00022630"/>
    </source>
</evidence>
<dbReference type="InterPro" id="IPR051205">
    <property type="entry name" value="UbiH/COQ6_monooxygenase"/>
</dbReference>
<gene>
    <name evidence="9" type="ORF">SAMN05428963_11611</name>
</gene>
<sequence>MVEHSCEVVVVGGGLAGFATALGMVEAGFETILLAPDPERADPRTTALLGRSVAFLSSIGVFPDAEALGEAIETIRIIDDTGRLLRAPMLEFHAGEIGLRAFGFNVKNADLLSVAKGKAESLSGLKRISATAAAVEAKEDRAFITLDNGDSVSVRLVIGADGAKSLVRREAGIGFSTWSYPQQALVLDFSHEKPHGQVSTEFHTPVGPFTQVPLPGLSSSLVWVEEPKLGDAYVDLKPERLSSVVEEKLHSILGSVTVAGPVGRFPLKGGSASRVAAARSALVGEAAHVFPPIGAQGLNLGLRDAAAIIEAASANRQDPGSAAALARYSARRRADIWSRTAGVDALNRSLLADLLPVQLARTAGLTALSAIPPLKRMAMREGLSPFAGLMGLPRTVRDVIGTKAG</sequence>
<accession>A0A1T4SYT7</accession>
<evidence type="ECO:0000256" key="7">
    <source>
        <dbReference type="ARBA" id="ARBA00023033"/>
    </source>
</evidence>
<evidence type="ECO:0000256" key="3">
    <source>
        <dbReference type="ARBA" id="ARBA00005349"/>
    </source>
</evidence>
<keyword evidence="6" id="KW-0560">Oxidoreductase</keyword>
<dbReference type="PRINTS" id="PR00420">
    <property type="entry name" value="RNGMNOXGNASE"/>
</dbReference>
<evidence type="ECO:0000256" key="2">
    <source>
        <dbReference type="ARBA" id="ARBA00004749"/>
    </source>
</evidence>
<dbReference type="EMBL" id="FUXL01000016">
    <property type="protein sequence ID" value="SKA33393.1"/>
    <property type="molecule type" value="Genomic_DNA"/>
</dbReference>
<evidence type="ECO:0000259" key="8">
    <source>
        <dbReference type="Pfam" id="PF01494"/>
    </source>
</evidence>
<reference evidence="9 10" key="1">
    <citation type="submission" date="2017-02" db="EMBL/GenBank/DDBJ databases">
        <authorList>
            <person name="Peterson S.W."/>
        </authorList>
    </citation>
    <scope>NUCLEOTIDE SEQUENCE [LARGE SCALE GENOMIC DNA]</scope>
    <source>
        <strain evidence="9 10">USBA 369</strain>
    </source>
</reference>
<dbReference type="NCBIfam" id="NF005691">
    <property type="entry name" value="PRK07494.1"/>
    <property type="match status" value="1"/>
</dbReference>
<dbReference type="InterPro" id="IPR010971">
    <property type="entry name" value="UbiH/COQ6"/>
</dbReference>
<name>A0A1T4SYT7_9HYPH</name>
<dbReference type="PANTHER" id="PTHR43876:SF7">
    <property type="entry name" value="UBIQUINONE BIOSYNTHESIS MONOOXYGENASE COQ6, MITOCHONDRIAL"/>
    <property type="match status" value="1"/>
</dbReference>
<dbReference type="GO" id="GO:0016705">
    <property type="term" value="F:oxidoreductase activity, acting on paired donors, with incorporation or reduction of molecular oxygen"/>
    <property type="evidence" value="ECO:0007669"/>
    <property type="project" value="InterPro"/>
</dbReference>
<keyword evidence="5" id="KW-0274">FAD</keyword>
<dbReference type="SUPFAM" id="SSF51905">
    <property type="entry name" value="FAD/NAD(P)-binding domain"/>
    <property type="match status" value="1"/>
</dbReference>
<dbReference type="NCBIfam" id="TIGR01988">
    <property type="entry name" value="Ubi-OHases"/>
    <property type="match status" value="1"/>
</dbReference>
<dbReference type="Proteomes" id="UP000190135">
    <property type="component" value="Unassembled WGS sequence"/>
</dbReference>
<comment type="cofactor">
    <cofactor evidence="1">
        <name>FAD</name>
        <dbReference type="ChEBI" id="CHEBI:57692"/>
    </cofactor>
</comment>
<dbReference type="UniPathway" id="UPA00232"/>
<evidence type="ECO:0000313" key="9">
    <source>
        <dbReference type="EMBL" id="SKA33393.1"/>
    </source>
</evidence>
<organism evidence="9 10">
    <name type="scientific">Consotaella salsifontis</name>
    <dbReference type="NCBI Taxonomy" id="1365950"/>
    <lineage>
        <taxon>Bacteria</taxon>
        <taxon>Pseudomonadati</taxon>
        <taxon>Pseudomonadota</taxon>
        <taxon>Alphaproteobacteria</taxon>
        <taxon>Hyphomicrobiales</taxon>
        <taxon>Aurantimonadaceae</taxon>
        <taxon>Consotaella</taxon>
    </lineage>
</organism>
<evidence type="ECO:0000256" key="5">
    <source>
        <dbReference type="ARBA" id="ARBA00022827"/>
    </source>
</evidence>
<dbReference type="RefSeq" id="WP_078709819.1">
    <property type="nucleotide sequence ID" value="NZ_FUXL01000016.1"/>
</dbReference>